<organism evidence="2 3">
    <name type="scientific">Crepidotus variabilis</name>
    <dbReference type="NCBI Taxonomy" id="179855"/>
    <lineage>
        <taxon>Eukaryota</taxon>
        <taxon>Fungi</taxon>
        <taxon>Dikarya</taxon>
        <taxon>Basidiomycota</taxon>
        <taxon>Agaricomycotina</taxon>
        <taxon>Agaricomycetes</taxon>
        <taxon>Agaricomycetidae</taxon>
        <taxon>Agaricales</taxon>
        <taxon>Agaricineae</taxon>
        <taxon>Crepidotaceae</taxon>
        <taxon>Crepidotus</taxon>
    </lineage>
</organism>
<dbReference type="EMBL" id="MU157875">
    <property type="protein sequence ID" value="KAF9526091.1"/>
    <property type="molecule type" value="Genomic_DNA"/>
</dbReference>
<reference evidence="2" key="1">
    <citation type="submission" date="2020-11" db="EMBL/GenBank/DDBJ databases">
        <authorList>
            <consortium name="DOE Joint Genome Institute"/>
            <person name="Ahrendt S."/>
            <person name="Riley R."/>
            <person name="Andreopoulos W."/>
            <person name="Labutti K."/>
            <person name="Pangilinan J."/>
            <person name="Ruiz-Duenas F.J."/>
            <person name="Barrasa J.M."/>
            <person name="Sanchez-Garcia M."/>
            <person name="Camarero S."/>
            <person name="Miyauchi S."/>
            <person name="Serrano A."/>
            <person name="Linde D."/>
            <person name="Babiker R."/>
            <person name="Drula E."/>
            <person name="Ayuso-Fernandez I."/>
            <person name="Pacheco R."/>
            <person name="Padilla G."/>
            <person name="Ferreira P."/>
            <person name="Barriuso J."/>
            <person name="Kellner H."/>
            <person name="Castanera R."/>
            <person name="Alfaro M."/>
            <person name="Ramirez L."/>
            <person name="Pisabarro A.G."/>
            <person name="Kuo A."/>
            <person name="Tritt A."/>
            <person name="Lipzen A."/>
            <person name="He G."/>
            <person name="Yan M."/>
            <person name="Ng V."/>
            <person name="Cullen D."/>
            <person name="Martin F."/>
            <person name="Rosso M.-N."/>
            <person name="Henrissat B."/>
            <person name="Hibbett D."/>
            <person name="Martinez A.T."/>
            <person name="Grigoriev I.V."/>
        </authorList>
    </citation>
    <scope>NUCLEOTIDE SEQUENCE</scope>
    <source>
        <strain evidence="2">CBS 506.95</strain>
    </source>
</reference>
<dbReference type="OrthoDB" id="3039255at2759"/>
<dbReference type="InterPro" id="IPR036047">
    <property type="entry name" value="F-box-like_dom_sf"/>
</dbReference>
<evidence type="ECO:0000313" key="2">
    <source>
        <dbReference type="EMBL" id="KAF9526091.1"/>
    </source>
</evidence>
<comment type="caution">
    <text evidence="2">The sequence shown here is derived from an EMBL/GenBank/DDBJ whole genome shotgun (WGS) entry which is preliminary data.</text>
</comment>
<feature type="domain" description="F-box" evidence="1">
    <location>
        <begin position="1"/>
        <end position="43"/>
    </location>
</feature>
<protein>
    <recommendedName>
        <fullName evidence="1">F-box domain-containing protein</fullName>
    </recommendedName>
</protein>
<dbReference type="Proteomes" id="UP000807306">
    <property type="component" value="Unassembled WGS sequence"/>
</dbReference>
<evidence type="ECO:0000313" key="3">
    <source>
        <dbReference type="Proteomes" id="UP000807306"/>
    </source>
</evidence>
<dbReference type="AlphaFoldDB" id="A0A9P6EB26"/>
<dbReference type="SUPFAM" id="SSF81383">
    <property type="entry name" value="F-box domain"/>
    <property type="match status" value="1"/>
</dbReference>
<accession>A0A9P6EB26</accession>
<proteinExistence type="predicted"/>
<name>A0A9P6EB26_9AGAR</name>
<sequence length="371" mass="42589">MVDLPRELWREIISFLDKRDMTSLLGVNQLLRDFALESIYEQASIHFGGLGRREYLEQIRHLGQKSYAVHIRKLRILTTRTMSKSSSEFNARRDLRASARASLNAVSRFHNRLRGRQLSKAEAAQILLFSLVNLKEIELIGVDEEEQEDFQTQMPLLLSCLQAYSPTLTYIGFIISPLSFLSTFLSTLPTFPTLERLSLRLGDYMSGGHPNQFELLLKDVVAQFMNRHRQTLFIVQVLTNSFFKGYDLSALLENLDFIPHLKTLEISFVPSRLLTSQSLHKFVTRHSETLEGLIFYTPFTTSMSPSTERSFTMMLAPLTRLKKLAIFSVAVQALHLANHPCTNSLNDFSTYMYSNQLFDFAVYEMLFAADD</sequence>
<dbReference type="PROSITE" id="PS50181">
    <property type="entry name" value="FBOX"/>
    <property type="match status" value="1"/>
</dbReference>
<dbReference type="InterPro" id="IPR001810">
    <property type="entry name" value="F-box_dom"/>
</dbReference>
<evidence type="ECO:0000259" key="1">
    <source>
        <dbReference type="PROSITE" id="PS50181"/>
    </source>
</evidence>
<gene>
    <name evidence="2" type="ORF">CPB83DRAFT_858324</name>
</gene>
<keyword evidence="3" id="KW-1185">Reference proteome</keyword>